<feature type="transmembrane region" description="Helical" evidence="1">
    <location>
        <begin position="259"/>
        <end position="277"/>
    </location>
</feature>
<gene>
    <name evidence="2" type="ORF">HDE68_004633</name>
</gene>
<feature type="transmembrane region" description="Helical" evidence="1">
    <location>
        <begin position="126"/>
        <end position="153"/>
    </location>
</feature>
<evidence type="ECO:0000313" key="2">
    <source>
        <dbReference type="EMBL" id="MBB5638701.1"/>
    </source>
</evidence>
<feature type="transmembrane region" description="Helical" evidence="1">
    <location>
        <begin position="321"/>
        <end position="348"/>
    </location>
</feature>
<sequence>MLKLWIKTFGREFFAQHAGLFLCFFYLVFGAVPPGQLKEYIQALSMTINLSPLVMGGFMLIILLIELKSFFFVRKLIHTPTYNFVKTSSAAPKHIQLQNWFLLYLSLHSPIILFSLYVIITGLYEQFIISAAALSGFIIITCSTLSIFTFKAVNYTFKPTKRLIKLPEIPFKKPYWTWPLYYILKEQTLALITCKILSFLLFKGIIWMFADHDNDIRIYLLSLMAATISHCILISIALRFERSYSNFTNSLPLNYGYRLFSLLSFIFTLLIPELFFYSRLSGFTIINTLWGVLLSSGILLTLRMLLYFVDDDAERYLKYIFILLISFTMLIIAGLYIPIILLMLAWGITYHRYLYKKNRI</sequence>
<accession>A0A7W8ZR56</accession>
<feature type="transmembrane region" description="Helical" evidence="1">
    <location>
        <begin position="101"/>
        <end position="120"/>
    </location>
</feature>
<dbReference type="RefSeq" id="WP_183884504.1">
    <property type="nucleotide sequence ID" value="NZ_JACHCD010000005.1"/>
</dbReference>
<protein>
    <submittedName>
        <fullName evidence="2">Uncharacterized protein</fullName>
    </submittedName>
</protein>
<comment type="caution">
    <text evidence="2">The sequence shown here is derived from an EMBL/GenBank/DDBJ whole genome shotgun (WGS) entry which is preliminary data.</text>
</comment>
<keyword evidence="1" id="KW-0472">Membrane</keyword>
<feature type="transmembrane region" description="Helical" evidence="1">
    <location>
        <begin position="40"/>
        <end position="65"/>
    </location>
</feature>
<reference evidence="2 3" key="1">
    <citation type="submission" date="2020-08" db="EMBL/GenBank/DDBJ databases">
        <title>Genomic Encyclopedia of Type Strains, Phase IV (KMG-V): Genome sequencing to study the core and pangenomes of soil and plant-associated prokaryotes.</title>
        <authorList>
            <person name="Whitman W."/>
        </authorList>
    </citation>
    <scope>NUCLEOTIDE SEQUENCE [LARGE SCALE GENOMIC DNA]</scope>
    <source>
        <strain evidence="2 3">S3M1</strain>
    </source>
</reference>
<proteinExistence type="predicted"/>
<keyword evidence="1" id="KW-0812">Transmembrane</keyword>
<keyword evidence="1" id="KW-1133">Transmembrane helix</keyword>
<evidence type="ECO:0000313" key="3">
    <source>
        <dbReference type="Proteomes" id="UP000537204"/>
    </source>
</evidence>
<feature type="transmembrane region" description="Helical" evidence="1">
    <location>
        <begin position="216"/>
        <end position="238"/>
    </location>
</feature>
<dbReference type="AlphaFoldDB" id="A0A7W8ZR56"/>
<evidence type="ECO:0000256" key="1">
    <source>
        <dbReference type="SAM" id="Phobius"/>
    </source>
</evidence>
<dbReference type="EMBL" id="JACHCE010000009">
    <property type="protein sequence ID" value="MBB5638701.1"/>
    <property type="molecule type" value="Genomic_DNA"/>
</dbReference>
<feature type="transmembrane region" description="Helical" evidence="1">
    <location>
        <begin position="289"/>
        <end position="309"/>
    </location>
</feature>
<organism evidence="2 3">
    <name type="scientific">Pedobacter cryoconitis</name>
    <dbReference type="NCBI Taxonomy" id="188932"/>
    <lineage>
        <taxon>Bacteria</taxon>
        <taxon>Pseudomonadati</taxon>
        <taxon>Bacteroidota</taxon>
        <taxon>Sphingobacteriia</taxon>
        <taxon>Sphingobacteriales</taxon>
        <taxon>Sphingobacteriaceae</taxon>
        <taxon>Pedobacter</taxon>
    </lineage>
</organism>
<name>A0A7W8ZR56_9SPHI</name>
<dbReference type="Proteomes" id="UP000537204">
    <property type="component" value="Unassembled WGS sequence"/>
</dbReference>